<evidence type="ECO:0000313" key="1">
    <source>
        <dbReference type="EMBL" id="MBN7817496.1"/>
    </source>
</evidence>
<evidence type="ECO:0008006" key="3">
    <source>
        <dbReference type="Google" id="ProtNLM"/>
    </source>
</evidence>
<sequence length="308" mass="35893">MKSYPIPIAVSLQVFPLERKTLDWLISSKLLIDQRLLFQIEQQKFSWFAAYLFPEMEAGRLETVMRFFDCLFLLDDLLDGKFAMDYLLKIERLKTLETPVQASESVTDFPASIDSLFDHLNLLVRQISCLGNDVWMNDFIEIWEDYLDAQIWEIENKSKNELPMLSEYQERRLFSSGVFLALHLLKVDWPDQSCPVNWLERKAARIICLSNDIKSADKEKSAGDFHNELLLLQHQTGCTETAVKEYAEKQVQGLFEQLFQLMELCEKQAGNLPKSWIDELLLLLGGCMFWSEEDTVRYSGIINGMEKY</sequence>
<dbReference type="InterPro" id="IPR008949">
    <property type="entry name" value="Isoprenoid_synthase_dom_sf"/>
</dbReference>
<accession>A0ABS3CLX5</accession>
<protein>
    <recommendedName>
        <fullName evidence="3">Terpene synthase</fullName>
    </recommendedName>
</protein>
<proteinExistence type="predicted"/>
<name>A0ABS3CLX5_9BACT</name>
<dbReference type="Pfam" id="PF19086">
    <property type="entry name" value="Terpene_syn_C_2"/>
    <property type="match status" value="1"/>
</dbReference>
<comment type="caution">
    <text evidence="1">The sequence shown here is derived from an EMBL/GenBank/DDBJ whole genome shotgun (WGS) entry which is preliminary data.</text>
</comment>
<reference evidence="1 2" key="1">
    <citation type="submission" date="2021-03" db="EMBL/GenBank/DDBJ databases">
        <title>novel species isolated from a fishpond in China.</title>
        <authorList>
            <person name="Lu H."/>
            <person name="Cai Z."/>
        </authorList>
    </citation>
    <scope>NUCLEOTIDE SEQUENCE [LARGE SCALE GENOMIC DNA]</scope>
    <source>
        <strain evidence="1 2">YJ13C</strain>
    </source>
</reference>
<keyword evidence="2" id="KW-1185">Reference proteome</keyword>
<dbReference type="SUPFAM" id="SSF48576">
    <property type="entry name" value="Terpenoid synthases"/>
    <property type="match status" value="1"/>
</dbReference>
<dbReference type="RefSeq" id="WP_206588168.1">
    <property type="nucleotide sequence ID" value="NZ_JAFKCU010000006.1"/>
</dbReference>
<evidence type="ECO:0000313" key="2">
    <source>
        <dbReference type="Proteomes" id="UP000664480"/>
    </source>
</evidence>
<organism evidence="1 2">
    <name type="scientific">Algoriphagus pacificus</name>
    <dbReference type="NCBI Taxonomy" id="2811234"/>
    <lineage>
        <taxon>Bacteria</taxon>
        <taxon>Pseudomonadati</taxon>
        <taxon>Bacteroidota</taxon>
        <taxon>Cytophagia</taxon>
        <taxon>Cytophagales</taxon>
        <taxon>Cyclobacteriaceae</taxon>
        <taxon>Algoriphagus</taxon>
    </lineage>
</organism>
<dbReference type="Proteomes" id="UP000664480">
    <property type="component" value="Unassembled WGS sequence"/>
</dbReference>
<gene>
    <name evidence="1" type="ORF">J0A69_18790</name>
</gene>
<dbReference type="Gene3D" id="1.10.600.10">
    <property type="entry name" value="Farnesyl Diphosphate Synthase"/>
    <property type="match status" value="1"/>
</dbReference>
<dbReference type="EMBL" id="JAFKCU010000006">
    <property type="protein sequence ID" value="MBN7817496.1"/>
    <property type="molecule type" value="Genomic_DNA"/>
</dbReference>